<keyword evidence="1" id="KW-0732">Signal</keyword>
<comment type="caution">
    <text evidence="2">The sequence shown here is derived from an EMBL/GenBank/DDBJ whole genome shotgun (WGS) entry which is preliminary data.</text>
</comment>
<reference evidence="2 3" key="1">
    <citation type="submission" date="2016-07" db="EMBL/GenBank/DDBJ databases">
        <title>Pervasive Adenine N6-methylation of Active Genes in Fungi.</title>
        <authorList>
            <consortium name="DOE Joint Genome Institute"/>
            <person name="Mondo S.J."/>
            <person name="Dannebaum R.O."/>
            <person name="Kuo R.C."/>
            <person name="Labutti K."/>
            <person name="Haridas S."/>
            <person name="Kuo A."/>
            <person name="Salamov A."/>
            <person name="Ahrendt S.R."/>
            <person name="Lipzen A."/>
            <person name="Sullivan W."/>
            <person name="Andreopoulos W.B."/>
            <person name="Clum A."/>
            <person name="Lindquist E."/>
            <person name="Daum C."/>
            <person name="Ramamoorthy G.K."/>
            <person name="Gryganskyi A."/>
            <person name="Culley D."/>
            <person name="Magnuson J.K."/>
            <person name="James T.Y."/>
            <person name="O'Malley M.A."/>
            <person name="Stajich J.E."/>
            <person name="Spatafora J.W."/>
            <person name="Visel A."/>
            <person name="Grigoriev I.V."/>
        </authorList>
    </citation>
    <scope>NUCLEOTIDE SEQUENCE [LARGE SCALE GENOMIC DNA]</scope>
    <source>
        <strain evidence="2 3">NRRL 1336</strain>
    </source>
</reference>
<evidence type="ECO:0000313" key="2">
    <source>
        <dbReference type="EMBL" id="ORZ11507.1"/>
    </source>
</evidence>
<gene>
    <name evidence="2" type="ORF">BCR42DRAFT_421243</name>
</gene>
<feature type="signal peptide" evidence="1">
    <location>
        <begin position="1"/>
        <end position="20"/>
    </location>
</feature>
<keyword evidence="3" id="KW-1185">Reference proteome</keyword>
<dbReference type="Proteomes" id="UP000193560">
    <property type="component" value="Unassembled WGS sequence"/>
</dbReference>
<evidence type="ECO:0000256" key="1">
    <source>
        <dbReference type="SAM" id="SignalP"/>
    </source>
</evidence>
<dbReference type="AlphaFoldDB" id="A0A1X2I893"/>
<name>A0A1X2I893_9FUNG</name>
<accession>A0A1X2I893</accession>
<feature type="chain" id="PRO_5012755701" description="Lipoprotein" evidence="1">
    <location>
        <begin position="21"/>
        <end position="53"/>
    </location>
</feature>
<evidence type="ECO:0008006" key="4">
    <source>
        <dbReference type="Google" id="ProtNLM"/>
    </source>
</evidence>
<organism evidence="2 3">
    <name type="scientific">Absidia repens</name>
    <dbReference type="NCBI Taxonomy" id="90262"/>
    <lineage>
        <taxon>Eukaryota</taxon>
        <taxon>Fungi</taxon>
        <taxon>Fungi incertae sedis</taxon>
        <taxon>Mucoromycota</taxon>
        <taxon>Mucoromycotina</taxon>
        <taxon>Mucoromycetes</taxon>
        <taxon>Mucorales</taxon>
        <taxon>Cunninghamellaceae</taxon>
        <taxon>Absidia</taxon>
    </lineage>
</organism>
<dbReference type="EMBL" id="MCGE01000021">
    <property type="protein sequence ID" value="ORZ11507.1"/>
    <property type="molecule type" value="Genomic_DNA"/>
</dbReference>
<protein>
    <recommendedName>
        <fullName evidence="4">Lipoprotein</fullName>
    </recommendedName>
</protein>
<evidence type="ECO:0000313" key="3">
    <source>
        <dbReference type="Proteomes" id="UP000193560"/>
    </source>
</evidence>
<sequence>MINKLNFIFLFLMIMSTCNALSIAIDIQVLNERHFQKRKTNIHSSLSCVSLSP</sequence>
<proteinExistence type="predicted"/>